<dbReference type="PANTHER" id="PTHR23220">
    <property type="entry name" value="INTEGRIN ALPHA"/>
    <property type="match status" value="1"/>
</dbReference>
<dbReference type="EnsemblMetazoa" id="HelroT168031">
    <property type="protein sequence ID" value="HelroP168031"/>
    <property type="gene ID" value="HelroG168031"/>
</dbReference>
<reference evidence="3" key="1">
    <citation type="submission" date="2012-12" db="EMBL/GenBank/DDBJ databases">
        <authorList>
            <person name="Hellsten U."/>
            <person name="Grimwood J."/>
            <person name="Chapman J.A."/>
            <person name="Shapiro H."/>
            <person name="Aerts A."/>
            <person name="Otillar R.P."/>
            <person name="Terry A.Y."/>
            <person name="Boore J.L."/>
            <person name="Simakov O."/>
            <person name="Marletaz F."/>
            <person name="Cho S.-J."/>
            <person name="Edsinger-Gonzales E."/>
            <person name="Havlak P."/>
            <person name="Kuo D.-H."/>
            <person name="Larsson T."/>
            <person name="Lv J."/>
            <person name="Arendt D."/>
            <person name="Savage R."/>
            <person name="Osoegawa K."/>
            <person name="de Jong P."/>
            <person name="Lindberg D.R."/>
            <person name="Seaver E.C."/>
            <person name="Weisblat D.A."/>
            <person name="Putnam N.H."/>
            <person name="Grigoriev I.V."/>
            <person name="Rokhsar D.S."/>
        </authorList>
    </citation>
    <scope>NUCLEOTIDE SEQUENCE</scope>
</reference>
<dbReference type="OrthoDB" id="5317514at2759"/>
<dbReference type="EMBL" id="KB095905">
    <property type="protein sequence ID" value="ESO10162.1"/>
    <property type="molecule type" value="Genomic_DNA"/>
</dbReference>
<dbReference type="SUPFAM" id="SSF69318">
    <property type="entry name" value="Integrin alpha N-terminal domain"/>
    <property type="match status" value="1"/>
</dbReference>
<dbReference type="InterPro" id="IPR028994">
    <property type="entry name" value="Integrin_alpha_N"/>
</dbReference>
<dbReference type="PANTHER" id="PTHR23220:SF122">
    <property type="entry name" value="INTEGRIN ALPHA-PS1"/>
    <property type="match status" value="1"/>
</dbReference>
<protein>
    <submittedName>
        <fullName evidence="1 2">Uncharacterized protein</fullName>
    </submittedName>
</protein>
<dbReference type="Gene3D" id="2.130.10.130">
    <property type="entry name" value="Integrin alpha, N-terminal"/>
    <property type="match status" value="1"/>
</dbReference>
<reference evidence="1 3" key="2">
    <citation type="journal article" date="2013" name="Nature">
        <title>Insights into bilaterian evolution from three spiralian genomes.</title>
        <authorList>
            <person name="Simakov O."/>
            <person name="Marletaz F."/>
            <person name="Cho S.J."/>
            <person name="Edsinger-Gonzales E."/>
            <person name="Havlak P."/>
            <person name="Hellsten U."/>
            <person name="Kuo D.H."/>
            <person name="Larsson T."/>
            <person name="Lv J."/>
            <person name="Arendt D."/>
            <person name="Savage R."/>
            <person name="Osoegawa K."/>
            <person name="de Jong P."/>
            <person name="Grimwood J."/>
            <person name="Chapman J.A."/>
            <person name="Shapiro H."/>
            <person name="Aerts A."/>
            <person name="Otillar R.P."/>
            <person name="Terry A.Y."/>
            <person name="Boore J.L."/>
            <person name="Grigoriev I.V."/>
            <person name="Lindberg D.R."/>
            <person name="Seaver E.C."/>
            <person name="Weisblat D.A."/>
            <person name="Putnam N.H."/>
            <person name="Rokhsar D.S."/>
        </authorList>
    </citation>
    <scope>NUCLEOTIDE SEQUENCE</scope>
</reference>
<dbReference type="CTD" id="20202180"/>
<dbReference type="EMBL" id="AMQM01002886">
    <property type="status" value="NOT_ANNOTATED_CDS"/>
    <property type="molecule type" value="Genomic_DNA"/>
</dbReference>
<dbReference type="Proteomes" id="UP000015101">
    <property type="component" value="Unassembled WGS sequence"/>
</dbReference>
<dbReference type="InParanoid" id="T1F030"/>
<sequence>MSLSTESNDRYQISICPDLAVGAPYDGIDGGGAVYIFMGSYAGLLPYPSQILNNKYHNGMLSYPLRTFGFSLSAGYDVDKNGYPVVIQTTENLTTETKQRLSLFSYITGQIEYKTLCKFLKQIWLIEKEQIMTAITQYNIGLTCKSCCIGEFKNYTFSKKNLMVGSYQTETVTLIRSRPVVYVDIEMKANLTIIDLDTLSCISMEGNASNWFDAIFSFVL</sequence>
<name>T1F030_HELRO</name>
<dbReference type="RefSeq" id="XP_009011976.1">
    <property type="nucleotide sequence ID" value="XM_009013728.1"/>
</dbReference>
<accession>T1F030</accession>
<evidence type="ECO:0000313" key="2">
    <source>
        <dbReference type="EnsemblMetazoa" id="HelroP168031"/>
    </source>
</evidence>
<evidence type="ECO:0000313" key="3">
    <source>
        <dbReference type="Proteomes" id="UP000015101"/>
    </source>
</evidence>
<dbReference type="GeneID" id="20202180"/>
<gene>
    <name evidence="2" type="primary">20202180</name>
    <name evidence="1" type="ORF">HELRODRAFT_168031</name>
</gene>
<reference evidence="2" key="3">
    <citation type="submission" date="2015-06" db="UniProtKB">
        <authorList>
            <consortium name="EnsemblMetazoa"/>
        </authorList>
    </citation>
    <scope>IDENTIFICATION</scope>
</reference>
<evidence type="ECO:0000313" key="1">
    <source>
        <dbReference type="EMBL" id="ESO10162.1"/>
    </source>
</evidence>
<dbReference type="HOGENOM" id="CLU_1257276_0_0_1"/>
<dbReference type="eggNOG" id="KOG3637">
    <property type="taxonomic scope" value="Eukaryota"/>
</dbReference>
<proteinExistence type="predicted"/>
<dbReference type="AlphaFoldDB" id="T1F030"/>
<keyword evidence="3" id="KW-1185">Reference proteome</keyword>
<dbReference type="STRING" id="6412.T1F030"/>
<organism evidence="2 3">
    <name type="scientific">Helobdella robusta</name>
    <name type="common">Californian leech</name>
    <dbReference type="NCBI Taxonomy" id="6412"/>
    <lineage>
        <taxon>Eukaryota</taxon>
        <taxon>Metazoa</taxon>
        <taxon>Spiralia</taxon>
        <taxon>Lophotrochozoa</taxon>
        <taxon>Annelida</taxon>
        <taxon>Clitellata</taxon>
        <taxon>Hirudinea</taxon>
        <taxon>Rhynchobdellida</taxon>
        <taxon>Glossiphoniidae</taxon>
        <taxon>Helobdella</taxon>
    </lineage>
</organism>
<dbReference type="KEGG" id="hro:HELRODRAFT_168031"/>